<organism evidence="3 4">
    <name type="scientific">Ambispora leptoticha</name>
    <dbReference type="NCBI Taxonomy" id="144679"/>
    <lineage>
        <taxon>Eukaryota</taxon>
        <taxon>Fungi</taxon>
        <taxon>Fungi incertae sedis</taxon>
        <taxon>Mucoromycota</taxon>
        <taxon>Glomeromycotina</taxon>
        <taxon>Glomeromycetes</taxon>
        <taxon>Archaeosporales</taxon>
        <taxon>Ambisporaceae</taxon>
        <taxon>Ambispora</taxon>
    </lineage>
</organism>
<protein>
    <submittedName>
        <fullName evidence="3">72_t:CDS:1</fullName>
    </submittedName>
</protein>
<proteinExistence type="predicted"/>
<dbReference type="PANTHER" id="PTHR46572">
    <property type="entry name" value="RHO1 GDP-GTP EXCHANGE PROTEIN 1-RELATED"/>
    <property type="match status" value="1"/>
</dbReference>
<feature type="domain" description="CNH" evidence="2">
    <location>
        <begin position="1"/>
        <end position="45"/>
    </location>
</feature>
<name>A0A9N9A6V2_9GLOM</name>
<dbReference type="OrthoDB" id="2446020at2759"/>
<dbReference type="GO" id="GO:0005085">
    <property type="term" value="F:guanyl-nucleotide exchange factor activity"/>
    <property type="evidence" value="ECO:0007669"/>
    <property type="project" value="UniProtKB-KW"/>
</dbReference>
<gene>
    <name evidence="3" type="ORF">ALEPTO_LOCUS4479</name>
</gene>
<comment type="caution">
    <text evidence="3">The sequence shown here is derived from an EMBL/GenBank/DDBJ whole genome shotgun (WGS) entry which is preliminary data.</text>
</comment>
<dbReference type="AlphaFoldDB" id="A0A9N9A6V2"/>
<reference evidence="3" key="1">
    <citation type="submission" date="2021-06" db="EMBL/GenBank/DDBJ databases">
        <authorList>
            <person name="Kallberg Y."/>
            <person name="Tangrot J."/>
            <person name="Rosling A."/>
        </authorList>
    </citation>
    <scope>NUCLEOTIDE SEQUENCE</scope>
    <source>
        <strain evidence="3">FL130A</strain>
    </source>
</reference>
<evidence type="ECO:0000259" key="2">
    <source>
        <dbReference type="Pfam" id="PF00780"/>
    </source>
</evidence>
<accession>A0A9N9A6V2</accession>
<dbReference type="InterPro" id="IPR052233">
    <property type="entry name" value="Rho-type_GEFs"/>
</dbReference>
<evidence type="ECO:0000256" key="1">
    <source>
        <dbReference type="ARBA" id="ARBA00022658"/>
    </source>
</evidence>
<keyword evidence="4" id="KW-1185">Reference proteome</keyword>
<dbReference type="PANTHER" id="PTHR46572:SF2">
    <property type="entry name" value="RHO1 GDP-GTP EXCHANGE PROTEIN 1-RELATED"/>
    <property type="match status" value="1"/>
</dbReference>
<sequence>MTWEGTSTSYAFRDPYLLAFEPSFIEVRNVETGLLEQIIEGQNYAVYISIIENANIFDFR</sequence>
<evidence type="ECO:0000313" key="3">
    <source>
        <dbReference type="EMBL" id="CAG8521265.1"/>
    </source>
</evidence>
<evidence type="ECO:0000313" key="4">
    <source>
        <dbReference type="Proteomes" id="UP000789508"/>
    </source>
</evidence>
<dbReference type="InterPro" id="IPR001180">
    <property type="entry name" value="CNH_dom"/>
</dbReference>
<dbReference type="EMBL" id="CAJVPS010001034">
    <property type="protein sequence ID" value="CAG8521265.1"/>
    <property type="molecule type" value="Genomic_DNA"/>
</dbReference>
<keyword evidence="1" id="KW-0344">Guanine-nucleotide releasing factor</keyword>
<dbReference type="Pfam" id="PF00780">
    <property type="entry name" value="CNH"/>
    <property type="match status" value="1"/>
</dbReference>
<dbReference type="Proteomes" id="UP000789508">
    <property type="component" value="Unassembled WGS sequence"/>
</dbReference>